<reference evidence="13 14" key="1">
    <citation type="submission" date="2018-06" db="EMBL/GenBank/DDBJ databases">
        <authorList>
            <consortium name="Pathogen Informatics"/>
            <person name="Doyle S."/>
        </authorList>
    </citation>
    <scope>NUCLEOTIDE SEQUENCE [LARGE SCALE GENOMIC DNA]</scope>
    <source>
        <strain evidence="13 14">NCTC9077</strain>
    </source>
</reference>
<evidence type="ECO:0000256" key="9">
    <source>
        <dbReference type="ARBA" id="ARBA00023004"/>
    </source>
</evidence>
<sequence>MICTRSKPKCSLCPLQNGCIAAANNSWSLYPGKKPKQTLPERTGYFLLLQHEDEVLLAQRPPSGLWAVYTVSHSLPTKKVCGSGWRNGRLLPIT</sequence>
<protein>
    <recommendedName>
        <fullName evidence="5">Adenine DNA glycosylase</fullName>
        <ecNumber evidence="4">3.2.2.31</ecNumber>
    </recommendedName>
</protein>
<proteinExistence type="inferred from homology"/>
<evidence type="ECO:0000256" key="5">
    <source>
        <dbReference type="ARBA" id="ARBA00022023"/>
    </source>
</evidence>
<evidence type="ECO:0000256" key="6">
    <source>
        <dbReference type="ARBA" id="ARBA00022723"/>
    </source>
</evidence>
<dbReference type="GO" id="GO:0006281">
    <property type="term" value="P:DNA repair"/>
    <property type="evidence" value="ECO:0007669"/>
    <property type="project" value="UniProtKB-KW"/>
</dbReference>
<keyword evidence="12 13" id="KW-0326">Glycosidase</keyword>
<evidence type="ECO:0000256" key="7">
    <source>
        <dbReference type="ARBA" id="ARBA00022763"/>
    </source>
</evidence>
<dbReference type="GO" id="GO:0000701">
    <property type="term" value="F:purine-specific mismatch base pair DNA N-glycosylase activity"/>
    <property type="evidence" value="ECO:0007669"/>
    <property type="project" value="UniProtKB-EC"/>
</dbReference>
<evidence type="ECO:0000256" key="8">
    <source>
        <dbReference type="ARBA" id="ARBA00022801"/>
    </source>
</evidence>
<dbReference type="AlphaFoldDB" id="A0A376VEY9"/>
<keyword evidence="7" id="KW-0227">DNA damage</keyword>
<evidence type="ECO:0000256" key="1">
    <source>
        <dbReference type="ARBA" id="ARBA00000843"/>
    </source>
</evidence>
<accession>A0A376VEY9</accession>
<dbReference type="InterPro" id="IPR003651">
    <property type="entry name" value="Endonuclease3_FeS-loop_motif"/>
</dbReference>
<dbReference type="Gene3D" id="1.10.1670.10">
    <property type="entry name" value="Helix-hairpin-Helix base-excision DNA repair enzymes (C-terminal)"/>
    <property type="match status" value="1"/>
</dbReference>
<organism evidence="13 14">
    <name type="scientific">Escherichia coli</name>
    <dbReference type="NCBI Taxonomy" id="562"/>
    <lineage>
        <taxon>Bacteria</taxon>
        <taxon>Pseudomonadati</taxon>
        <taxon>Pseudomonadota</taxon>
        <taxon>Gammaproteobacteria</taxon>
        <taxon>Enterobacterales</taxon>
        <taxon>Enterobacteriaceae</taxon>
        <taxon>Escherichia</taxon>
    </lineage>
</organism>
<keyword evidence="10" id="KW-0411">Iron-sulfur</keyword>
<dbReference type="EC" id="3.2.2.31" evidence="4"/>
<dbReference type="SUPFAM" id="SSF55811">
    <property type="entry name" value="Nudix"/>
    <property type="match status" value="1"/>
</dbReference>
<name>A0A376VEY9_ECOLX</name>
<evidence type="ECO:0000256" key="4">
    <source>
        <dbReference type="ARBA" id="ARBA00012045"/>
    </source>
</evidence>
<dbReference type="Proteomes" id="UP000254495">
    <property type="component" value="Unassembled WGS sequence"/>
</dbReference>
<evidence type="ECO:0000256" key="12">
    <source>
        <dbReference type="ARBA" id="ARBA00023295"/>
    </source>
</evidence>
<gene>
    <name evidence="13" type="primary">mutY_1</name>
    <name evidence="13" type="ORF">NCTC9077_01120</name>
</gene>
<dbReference type="InterPro" id="IPR004035">
    <property type="entry name" value="Endouclease-III_FeS-bd_BS"/>
</dbReference>
<dbReference type="GO" id="GO:0051539">
    <property type="term" value="F:4 iron, 4 sulfur cluster binding"/>
    <property type="evidence" value="ECO:0007669"/>
    <property type="project" value="InterPro"/>
</dbReference>
<dbReference type="EMBL" id="UGCU01000001">
    <property type="protein sequence ID" value="STJ09494.1"/>
    <property type="molecule type" value="Genomic_DNA"/>
</dbReference>
<comment type="cofactor">
    <cofactor evidence="2">
        <name>[4Fe-4S] cluster</name>
        <dbReference type="ChEBI" id="CHEBI:49883"/>
    </cofactor>
</comment>
<dbReference type="InterPro" id="IPR015797">
    <property type="entry name" value="NUDIX_hydrolase-like_dom_sf"/>
</dbReference>
<keyword evidence="9" id="KW-0408">Iron</keyword>
<keyword evidence="6" id="KW-0479">Metal-binding</keyword>
<evidence type="ECO:0000313" key="13">
    <source>
        <dbReference type="EMBL" id="STJ09494.1"/>
    </source>
</evidence>
<dbReference type="InterPro" id="IPR023170">
    <property type="entry name" value="HhH_base_excis_C"/>
</dbReference>
<keyword evidence="11" id="KW-0234">DNA repair</keyword>
<comment type="similarity">
    <text evidence="3">Belongs to the Nth/MutY family.</text>
</comment>
<evidence type="ECO:0000313" key="14">
    <source>
        <dbReference type="Proteomes" id="UP000254495"/>
    </source>
</evidence>
<dbReference type="SUPFAM" id="SSF48150">
    <property type="entry name" value="DNA-glycosylase"/>
    <property type="match status" value="1"/>
</dbReference>
<dbReference type="SMART" id="SM00525">
    <property type="entry name" value="FES"/>
    <property type="match status" value="1"/>
</dbReference>
<evidence type="ECO:0000256" key="2">
    <source>
        <dbReference type="ARBA" id="ARBA00001966"/>
    </source>
</evidence>
<evidence type="ECO:0000256" key="11">
    <source>
        <dbReference type="ARBA" id="ARBA00023204"/>
    </source>
</evidence>
<keyword evidence="8 13" id="KW-0378">Hydrolase</keyword>
<evidence type="ECO:0000256" key="10">
    <source>
        <dbReference type="ARBA" id="ARBA00023014"/>
    </source>
</evidence>
<dbReference type="Pfam" id="PF10576">
    <property type="entry name" value="EndIII_4Fe-2S"/>
    <property type="match status" value="1"/>
</dbReference>
<comment type="catalytic activity">
    <reaction evidence="1">
        <text>Hydrolyzes free adenine bases from 7,8-dihydro-8-oxoguanine:adenine mismatched double-stranded DNA, leaving an apurinic site.</text>
        <dbReference type="EC" id="3.2.2.31"/>
    </reaction>
</comment>
<evidence type="ECO:0000256" key="3">
    <source>
        <dbReference type="ARBA" id="ARBA00008343"/>
    </source>
</evidence>
<dbReference type="PROSITE" id="PS00764">
    <property type="entry name" value="ENDONUCLEASE_III_1"/>
    <property type="match status" value="1"/>
</dbReference>
<dbReference type="InterPro" id="IPR011257">
    <property type="entry name" value="DNA_glycosylase"/>
</dbReference>
<dbReference type="GO" id="GO:0046872">
    <property type="term" value="F:metal ion binding"/>
    <property type="evidence" value="ECO:0007669"/>
    <property type="project" value="UniProtKB-KW"/>
</dbReference>